<reference evidence="6" key="1">
    <citation type="submission" date="2017-09" db="EMBL/GenBank/DDBJ databases">
        <title>Depth-based differentiation of microbial function through sediment-hosted aquifers and enrichment of novel symbionts in the deep terrestrial subsurface.</title>
        <authorList>
            <person name="Probst A.J."/>
            <person name="Ladd B."/>
            <person name="Jarett J.K."/>
            <person name="Geller-Mcgrath D.E."/>
            <person name="Sieber C.M.K."/>
            <person name="Emerson J.B."/>
            <person name="Anantharaman K."/>
            <person name="Thomas B.C."/>
            <person name="Malmstrom R."/>
            <person name="Stieglmeier M."/>
            <person name="Klingl A."/>
            <person name="Woyke T."/>
            <person name="Ryan C.M."/>
            <person name="Banfield J.F."/>
        </authorList>
    </citation>
    <scope>NUCLEOTIDE SEQUENCE [LARGE SCALE GENOMIC DNA]</scope>
</reference>
<keyword evidence="2 5" id="KW-0689">Ribosomal protein</keyword>
<sequence length="57" mass="6556">MPKCDICQKGSIKAANRSHSKTKTLRRQKPNLQKLDDHKVCTKCRRTITKKLSEMTA</sequence>
<gene>
    <name evidence="5" type="ORF">COX80_04685</name>
</gene>
<evidence type="ECO:0000313" key="5">
    <source>
        <dbReference type="EMBL" id="PIZ95354.1"/>
    </source>
</evidence>
<evidence type="ECO:0000256" key="2">
    <source>
        <dbReference type="ARBA" id="ARBA00022980"/>
    </source>
</evidence>
<dbReference type="Proteomes" id="UP000231453">
    <property type="component" value="Unassembled WGS sequence"/>
</dbReference>
<evidence type="ECO:0000256" key="1">
    <source>
        <dbReference type="ARBA" id="ARBA00008760"/>
    </source>
</evidence>
<dbReference type="InterPro" id="IPR037147">
    <property type="entry name" value="Ribosomal_bL28_sf"/>
</dbReference>
<dbReference type="SUPFAM" id="SSF143800">
    <property type="entry name" value="L28p-like"/>
    <property type="match status" value="1"/>
</dbReference>
<dbReference type="InterPro" id="IPR026569">
    <property type="entry name" value="Ribosomal_bL28"/>
</dbReference>
<comment type="caution">
    <text evidence="5">The sequence shown here is derived from an EMBL/GenBank/DDBJ whole genome shotgun (WGS) entry which is preliminary data.</text>
</comment>
<dbReference type="EMBL" id="PFPL01000056">
    <property type="protein sequence ID" value="PIZ95354.1"/>
    <property type="molecule type" value="Genomic_DNA"/>
</dbReference>
<evidence type="ECO:0000313" key="6">
    <source>
        <dbReference type="Proteomes" id="UP000231453"/>
    </source>
</evidence>
<accession>A0A2M7V945</accession>
<dbReference type="GO" id="GO:0003735">
    <property type="term" value="F:structural constituent of ribosome"/>
    <property type="evidence" value="ECO:0007669"/>
    <property type="project" value="InterPro"/>
</dbReference>
<dbReference type="Gene3D" id="2.30.170.40">
    <property type="entry name" value="Ribosomal protein L28/L24"/>
    <property type="match status" value="1"/>
</dbReference>
<organism evidence="5 6">
    <name type="scientific">Candidatus Magasanikbacteria bacterium CG_4_10_14_0_2_um_filter_33_14</name>
    <dbReference type="NCBI Taxonomy" id="1974636"/>
    <lineage>
        <taxon>Bacteria</taxon>
        <taxon>Candidatus Magasanikiibacteriota</taxon>
    </lineage>
</organism>
<dbReference type="GO" id="GO:0005840">
    <property type="term" value="C:ribosome"/>
    <property type="evidence" value="ECO:0007669"/>
    <property type="project" value="UniProtKB-KW"/>
</dbReference>
<protein>
    <submittedName>
        <fullName evidence="5">50S ribosomal protein L28</fullName>
    </submittedName>
</protein>
<feature type="compositionally biased region" description="Basic residues" evidence="4">
    <location>
        <begin position="16"/>
        <end position="29"/>
    </location>
</feature>
<name>A0A2M7V945_9BACT</name>
<comment type="similarity">
    <text evidence="1">Belongs to the bacterial ribosomal protein bL28 family.</text>
</comment>
<dbReference type="AlphaFoldDB" id="A0A2M7V945"/>
<proteinExistence type="inferred from homology"/>
<dbReference type="GO" id="GO:1990904">
    <property type="term" value="C:ribonucleoprotein complex"/>
    <property type="evidence" value="ECO:0007669"/>
    <property type="project" value="UniProtKB-KW"/>
</dbReference>
<keyword evidence="3" id="KW-0687">Ribonucleoprotein</keyword>
<evidence type="ECO:0000256" key="4">
    <source>
        <dbReference type="SAM" id="MobiDB-lite"/>
    </source>
</evidence>
<evidence type="ECO:0000256" key="3">
    <source>
        <dbReference type="ARBA" id="ARBA00023274"/>
    </source>
</evidence>
<dbReference type="Pfam" id="PF00830">
    <property type="entry name" value="Ribosomal_L28"/>
    <property type="match status" value="1"/>
</dbReference>
<dbReference type="InterPro" id="IPR034704">
    <property type="entry name" value="Ribosomal_bL28/bL31-like_sf"/>
</dbReference>
<feature type="region of interest" description="Disordered" evidence="4">
    <location>
        <begin position="1"/>
        <end position="29"/>
    </location>
</feature>